<dbReference type="Pfam" id="PF00364">
    <property type="entry name" value="Biotin_lipoyl"/>
    <property type="match status" value="1"/>
</dbReference>
<dbReference type="Gene3D" id="3.30.470.20">
    <property type="entry name" value="ATP-grasp fold, B domain"/>
    <property type="match status" value="1"/>
</dbReference>
<dbReference type="GO" id="GO:0046872">
    <property type="term" value="F:metal ion binding"/>
    <property type="evidence" value="ECO:0007669"/>
    <property type="project" value="InterPro"/>
</dbReference>
<name>A0A1G7BG67_9PROT</name>
<dbReference type="InterPro" id="IPR001882">
    <property type="entry name" value="Biotin_BS"/>
</dbReference>
<evidence type="ECO:0000259" key="10">
    <source>
        <dbReference type="PROSITE" id="PS50979"/>
    </source>
</evidence>
<evidence type="ECO:0000256" key="4">
    <source>
        <dbReference type="ARBA" id="ARBA00022840"/>
    </source>
</evidence>
<dbReference type="SUPFAM" id="SSF52440">
    <property type="entry name" value="PreATP-grasp domain"/>
    <property type="match status" value="1"/>
</dbReference>
<dbReference type="OrthoDB" id="9763189at2"/>
<feature type="domain" description="ATP-grasp" evidence="9">
    <location>
        <begin position="120"/>
        <end position="317"/>
    </location>
</feature>
<keyword evidence="12" id="KW-1185">Reference proteome</keyword>
<gene>
    <name evidence="11" type="ORF">SAMN04488071_2501</name>
</gene>
<evidence type="ECO:0000256" key="2">
    <source>
        <dbReference type="ARBA" id="ARBA00022598"/>
    </source>
</evidence>
<dbReference type="GO" id="GO:0005524">
    <property type="term" value="F:ATP binding"/>
    <property type="evidence" value="ECO:0007669"/>
    <property type="project" value="UniProtKB-UniRule"/>
</dbReference>
<dbReference type="FunFam" id="3.30.470.20:FF:000028">
    <property type="entry name" value="Methylcrotonoyl-CoA carboxylase subunit alpha, mitochondrial"/>
    <property type="match status" value="1"/>
</dbReference>
<dbReference type="InterPro" id="IPR011764">
    <property type="entry name" value="Biotin_carboxylation_dom"/>
</dbReference>
<dbReference type="PANTHER" id="PTHR18866">
    <property type="entry name" value="CARBOXYLASE:PYRUVATE/ACETYL-COA/PROPIONYL-COA CARBOXYLASE"/>
    <property type="match status" value="1"/>
</dbReference>
<dbReference type="Proteomes" id="UP000183685">
    <property type="component" value="Unassembled WGS sequence"/>
</dbReference>
<evidence type="ECO:0000259" key="9">
    <source>
        <dbReference type="PROSITE" id="PS50975"/>
    </source>
</evidence>
<dbReference type="PROSITE" id="PS50979">
    <property type="entry name" value="BC"/>
    <property type="match status" value="1"/>
</dbReference>
<dbReference type="PANTHER" id="PTHR18866:SF33">
    <property type="entry name" value="METHYLCROTONOYL-COA CARBOXYLASE SUBUNIT ALPHA, MITOCHONDRIAL-RELATED"/>
    <property type="match status" value="1"/>
</dbReference>
<evidence type="ECO:0000256" key="5">
    <source>
        <dbReference type="ARBA" id="ARBA00022946"/>
    </source>
</evidence>
<dbReference type="Pfam" id="PF02786">
    <property type="entry name" value="CPSase_L_D2"/>
    <property type="match status" value="1"/>
</dbReference>
<keyword evidence="5" id="KW-0809">Transit peptide</keyword>
<dbReference type="InterPro" id="IPR005482">
    <property type="entry name" value="Biotin_COase_C"/>
</dbReference>
<dbReference type="PROSITE" id="PS50975">
    <property type="entry name" value="ATP_GRASP"/>
    <property type="match status" value="1"/>
</dbReference>
<keyword evidence="2" id="KW-0436">Ligase</keyword>
<evidence type="ECO:0000256" key="3">
    <source>
        <dbReference type="ARBA" id="ARBA00022741"/>
    </source>
</evidence>
<comment type="cofactor">
    <cofactor evidence="1">
        <name>biotin</name>
        <dbReference type="ChEBI" id="CHEBI:57586"/>
    </cofactor>
</comment>
<dbReference type="SUPFAM" id="SSF56059">
    <property type="entry name" value="Glutathione synthetase ATP-binding domain-like"/>
    <property type="match status" value="1"/>
</dbReference>
<dbReference type="Pfam" id="PF02785">
    <property type="entry name" value="Biotin_carb_C"/>
    <property type="match status" value="1"/>
</dbReference>
<feature type="domain" description="Biotin carboxylation" evidence="10">
    <location>
        <begin position="1"/>
        <end position="446"/>
    </location>
</feature>
<dbReference type="FunFam" id="3.40.50.20:FF:000010">
    <property type="entry name" value="Propionyl-CoA carboxylase subunit alpha"/>
    <property type="match status" value="1"/>
</dbReference>
<evidence type="ECO:0000313" key="12">
    <source>
        <dbReference type="Proteomes" id="UP000183685"/>
    </source>
</evidence>
<dbReference type="PROSITE" id="PS50968">
    <property type="entry name" value="BIOTINYL_LIPOYL"/>
    <property type="match status" value="1"/>
</dbReference>
<accession>A0A1G7BG67</accession>
<dbReference type="PROSITE" id="PS00867">
    <property type="entry name" value="CPSASE_2"/>
    <property type="match status" value="1"/>
</dbReference>
<dbReference type="InterPro" id="IPR011054">
    <property type="entry name" value="Rudment_hybrid_motif"/>
</dbReference>
<protein>
    <submittedName>
        <fullName evidence="11">Geranyl-CoA carboxylase alpha subunit</fullName>
    </submittedName>
</protein>
<dbReference type="NCBIfam" id="NF006367">
    <property type="entry name" value="PRK08591.1"/>
    <property type="match status" value="1"/>
</dbReference>
<proteinExistence type="predicted"/>
<dbReference type="SMART" id="SM00878">
    <property type="entry name" value="Biotin_carb_C"/>
    <property type="match status" value="1"/>
</dbReference>
<dbReference type="PROSITE" id="PS00188">
    <property type="entry name" value="BIOTIN"/>
    <property type="match status" value="1"/>
</dbReference>
<dbReference type="EMBL" id="FNAK01000005">
    <property type="protein sequence ID" value="SDE25983.1"/>
    <property type="molecule type" value="Genomic_DNA"/>
</dbReference>
<dbReference type="Pfam" id="PF00289">
    <property type="entry name" value="Biotin_carb_N"/>
    <property type="match status" value="1"/>
</dbReference>
<evidence type="ECO:0000256" key="1">
    <source>
        <dbReference type="ARBA" id="ARBA00001953"/>
    </source>
</evidence>
<dbReference type="InterPro" id="IPR016185">
    <property type="entry name" value="PreATP-grasp_dom_sf"/>
</dbReference>
<dbReference type="InterPro" id="IPR011761">
    <property type="entry name" value="ATP-grasp"/>
</dbReference>
<dbReference type="InterPro" id="IPR000089">
    <property type="entry name" value="Biotin_lipoyl"/>
</dbReference>
<dbReference type="AlphaFoldDB" id="A0A1G7BG67"/>
<evidence type="ECO:0000259" key="8">
    <source>
        <dbReference type="PROSITE" id="PS50968"/>
    </source>
</evidence>
<organism evidence="11 12">
    <name type="scientific">Kordiimonas lacus</name>
    <dbReference type="NCBI Taxonomy" id="637679"/>
    <lineage>
        <taxon>Bacteria</taxon>
        <taxon>Pseudomonadati</taxon>
        <taxon>Pseudomonadota</taxon>
        <taxon>Alphaproteobacteria</taxon>
        <taxon>Kordiimonadales</taxon>
        <taxon>Kordiimonadaceae</taxon>
        <taxon>Kordiimonas</taxon>
    </lineage>
</organism>
<dbReference type="InterPro" id="IPR005479">
    <property type="entry name" value="CPAse_ATP-bd"/>
</dbReference>
<dbReference type="CDD" id="cd06850">
    <property type="entry name" value="biotinyl_domain"/>
    <property type="match status" value="1"/>
</dbReference>
<dbReference type="STRING" id="637679.GCA_001550055_03666"/>
<dbReference type="SUPFAM" id="SSF51230">
    <property type="entry name" value="Single hybrid motif"/>
    <property type="match status" value="1"/>
</dbReference>
<dbReference type="FunFam" id="3.30.1490.20:FF:000003">
    <property type="entry name" value="acetyl-CoA carboxylase isoform X1"/>
    <property type="match status" value="1"/>
</dbReference>
<keyword evidence="3 7" id="KW-0547">Nucleotide-binding</keyword>
<evidence type="ECO:0000313" key="11">
    <source>
        <dbReference type="EMBL" id="SDE25983.1"/>
    </source>
</evidence>
<dbReference type="FunFam" id="2.40.50.100:FF:000003">
    <property type="entry name" value="Acetyl-CoA carboxylase biotin carboxyl carrier protein"/>
    <property type="match status" value="1"/>
</dbReference>
<evidence type="ECO:0000256" key="7">
    <source>
        <dbReference type="PROSITE-ProRule" id="PRU00409"/>
    </source>
</evidence>
<sequence>MIKRLLIANRGEIACRIIRAAKAMGVETVAVYSDADAQAQHVKLADRAVPIGPAPAKDSYLNVGVIVAAAKEAEADAIHPGYGFLSENAEFAKAVTDAGIIFVGPSADVIAQMGDKRTARGIAEKAGVPVVPGYDGDDTDTAALAAEAKRIGTPLMIKATAGGGGRGLRRVDDLKGFTEALESARREAGSAFGDSGILLERMITDARHVEVQLLGDTHGNVVHLFERDCSSQRRHQKVLEEAPCATISDATRAGLTDAAVGLAKAVSYTGAGTVEFLVDADGAFYFLEMNTRLQVEHPVTELVTGIDLVAEQLRVASGAPLSVAQDDITLTGHAIEARLYAEDPAQSFMPQTGTLGVFDIPVGEGCRLDSGVVAGDMVSPYYDPMLAKLIAYGKTREEARARLATMLDGSRIAGMATNKAWLAYLLKDEPFRLTTMRTHTLDHATPFIPLSAENQALALALVLQAGALKNAPMPALAGWRTHTGGYTRRIFDVDGTRVPVEVSETPTPTGWDITATVGHKSRTTHFDGESFRYQGEKLRVSHTQMGDEHAADLGRWHFKARDVTHAPAEKSMAGGTGRLTAPMDGQIVAVPVEKGALVKAGDLICVIEAMKMEHHIRADMDGTIEDLSASIGAQVKSRAPLATITSGETA</sequence>
<feature type="domain" description="Lipoyl-binding" evidence="8">
    <location>
        <begin position="570"/>
        <end position="645"/>
    </location>
</feature>
<dbReference type="InterPro" id="IPR011053">
    <property type="entry name" value="Single_hybrid_motif"/>
</dbReference>
<dbReference type="SUPFAM" id="SSF51246">
    <property type="entry name" value="Rudiment single hybrid motif"/>
    <property type="match status" value="1"/>
</dbReference>
<keyword evidence="4 7" id="KW-0067">ATP-binding</keyword>
<reference evidence="11 12" key="1">
    <citation type="submission" date="2016-10" db="EMBL/GenBank/DDBJ databases">
        <authorList>
            <person name="de Groot N.N."/>
        </authorList>
    </citation>
    <scope>NUCLEOTIDE SEQUENCE [LARGE SCALE GENOMIC DNA]</scope>
    <source>
        <strain evidence="11 12">CGMCC 1.9109</strain>
    </source>
</reference>
<dbReference type="InterPro" id="IPR050856">
    <property type="entry name" value="Biotin_carboxylase_complex"/>
</dbReference>
<dbReference type="Gene3D" id="2.40.50.100">
    <property type="match status" value="1"/>
</dbReference>
<keyword evidence="6" id="KW-0092">Biotin</keyword>
<dbReference type="RefSeq" id="WP_068307662.1">
    <property type="nucleotide sequence ID" value="NZ_FNAK01000005.1"/>
</dbReference>
<dbReference type="GO" id="GO:0016874">
    <property type="term" value="F:ligase activity"/>
    <property type="evidence" value="ECO:0007669"/>
    <property type="project" value="UniProtKB-KW"/>
</dbReference>
<evidence type="ECO:0000256" key="6">
    <source>
        <dbReference type="ARBA" id="ARBA00023267"/>
    </source>
</evidence>
<dbReference type="InterPro" id="IPR005481">
    <property type="entry name" value="BC-like_N"/>
</dbReference>